<dbReference type="PANTHER" id="PTHR47723">
    <property type="entry name" value="OS05G0353850 PROTEIN"/>
    <property type="match status" value="1"/>
</dbReference>
<dbReference type="GO" id="GO:0003676">
    <property type="term" value="F:nucleic acid binding"/>
    <property type="evidence" value="ECO:0007669"/>
    <property type="project" value="InterPro"/>
</dbReference>
<keyword evidence="3" id="KW-1185">Reference proteome</keyword>
<dbReference type="OrthoDB" id="1906820at2759"/>
<dbReference type="GO" id="GO:0004523">
    <property type="term" value="F:RNA-DNA hybrid ribonuclease activity"/>
    <property type="evidence" value="ECO:0007669"/>
    <property type="project" value="InterPro"/>
</dbReference>
<evidence type="ECO:0000313" key="3">
    <source>
        <dbReference type="Proteomes" id="UP000541444"/>
    </source>
</evidence>
<evidence type="ECO:0000259" key="1">
    <source>
        <dbReference type="Pfam" id="PF13456"/>
    </source>
</evidence>
<dbReference type="InterPro" id="IPR012337">
    <property type="entry name" value="RNaseH-like_sf"/>
</dbReference>
<dbReference type="SUPFAM" id="SSF53098">
    <property type="entry name" value="Ribonuclease H-like"/>
    <property type="match status" value="1"/>
</dbReference>
<gene>
    <name evidence="2" type="ORF">GIB67_016494</name>
</gene>
<dbReference type="Gene3D" id="3.30.420.10">
    <property type="entry name" value="Ribonuclease H-like superfamily/Ribonuclease H"/>
    <property type="match status" value="1"/>
</dbReference>
<dbReference type="InterPro" id="IPR002156">
    <property type="entry name" value="RNaseH_domain"/>
</dbReference>
<dbReference type="CDD" id="cd06222">
    <property type="entry name" value="RNase_H_like"/>
    <property type="match status" value="1"/>
</dbReference>
<accession>A0A7J7M821</accession>
<protein>
    <recommendedName>
        <fullName evidence="1">RNase H type-1 domain-containing protein</fullName>
    </recommendedName>
</protein>
<feature type="domain" description="RNase H type-1" evidence="1">
    <location>
        <begin position="96"/>
        <end position="170"/>
    </location>
</feature>
<sequence>MAVSNEANVYTTPEKTITDKTEVNNYYFSKLLQNMEDGGWRMEDAGGRTRRGQTPINMGELNDEESRMMFQIVKWHEAKVIRCSWRKPAQNNLMLNTDGSFTNMGGIGAILRDNEGISHGACAERVAPHTITVHELQAIDRGLGMAIRINKRRVEVGCDSTSVVGFINESYAPPWNARRLLEQSGRRLKS</sequence>
<dbReference type="InterPro" id="IPR036397">
    <property type="entry name" value="RNaseH_sf"/>
</dbReference>
<reference evidence="2 3" key="1">
    <citation type="journal article" date="2020" name="IScience">
        <title>Genome Sequencing of the Endangered Kingdonia uniflora (Circaeasteraceae, Ranunculales) Reveals Potential Mechanisms of Evolutionary Specialization.</title>
        <authorList>
            <person name="Sun Y."/>
            <person name="Deng T."/>
            <person name="Zhang A."/>
            <person name="Moore M.J."/>
            <person name="Landis J.B."/>
            <person name="Lin N."/>
            <person name="Zhang H."/>
            <person name="Zhang X."/>
            <person name="Huang J."/>
            <person name="Zhang X."/>
            <person name="Sun H."/>
            <person name="Wang H."/>
        </authorList>
    </citation>
    <scope>NUCLEOTIDE SEQUENCE [LARGE SCALE GENOMIC DNA]</scope>
    <source>
        <strain evidence="2">TB1705</strain>
        <tissue evidence="2">Leaf</tissue>
    </source>
</reference>
<dbReference type="InterPro" id="IPR053151">
    <property type="entry name" value="RNase_H-like"/>
</dbReference>
<dbReference type="EMBL" id="JACGCM010001722">
    <property type="protein sequence ID" value="KAF6151016.1"/>
    <property type="molecule type" value="Genomic_DNA"/>
</dbReference>
<evidence type="ECO:0000313" key="2">
    <source>
        <dbReference type="EMBL" id="KAF6151016.1"/>
    </source>
</evidence>
<comment type="caution">
    <text evidence="2">The sequence shown here is derived from an EMBL/GenBank/DDBJ whole genome shotgun (WGS) entry which is preliminary data.</text>
</comment>
<dbReference type="InterPro" id="IPR044730">
    <property type="entry name" value="RNase_H-like_dom_plant"/>
</dbReference>
<dbReference type="PANTHER" id="PTHR47723:SF4">
    <property type="entry name" value="PENTATRICOPEPTIDE REPEAT-CONTAINING-LIKE PROTEIN"/>
    <property type="match status" value="1"/>
</dbReference>
<dbReference type="Pfam" id="PF13456">
    <property type="entry name" value="RVT_3"/>
    <property type="match status" value="1"/>
</dbReference>
<dbReference type="Proteomes" id="UP000541444">
    <property type="component" value="Unassembled WGS sequence"/>
</dbReference>
<organism evidence="2 3">
    <name type="scientific">Kingdonia uniflora</name>
    <dbReference type="NCBI Taxonomy" id="39325"/>
    <lineage>
        <taxon>Eukaryota</taxon>
        <taxon>Viridiplantae</taxon>
        <taxon>Streptophyta</taxon>
        <taxon>Embryophyta</taxon>
        <taxon>Tracheophyta</taxon>
        <taxon>Spermatophyta</taxon>
        <taxon>Magnoliopsida</taxon>
        <taxon>Ranunculales</taxon>
        <taxon>Circaeasteraceae</taxon>
        <taxon>Kingdonia</taxon>
    </lineage>
</organism>
<dbReference type="AlphaFoldDB" id="A0A7J7M821"/>
<name>A0A7J7M821_9MAGN</name>
<proteinExistence type="predicted"/>